<evidence type="ECO:0000259" key="2">
    <source>
        <dbReference type="Pfam" id="PF00188"/>
    </source>
</evidence>
<dbReference type="CDD" id="cd05379">
    <property type="entry name" value="CAP_bacterial"/>
    <property type="match status" value="1"/>
</dbReference>
<proteinExistence type="predicted"/>
<feature type="domain" description="SCP" evidence="2">
    <location>
        <begin position="273"/>
        <end position="389"/>
    </location>
</feature>
<dbReference type="Pfam" id="PF00188">
    <property type="entry name" value="CAP"/>
    <property type="match status" value="1"/>
</dbReference>
<dbReference type="Pfam" id="PF14504">
    <property type="entry name" value="CAP_assoc_N"/>
    <property type="match status" value="1"/>
</dbReference>
<dbReference type="RefSeq" id="WP_241370981.1">
    <property type="nucleotide sequence ID" value="NZ_JAKZFC010000010.1"/>
</dbReference>
<evidence type="ECO:0000313" key="6">
    <source>
        <dbReference type="Proteomes" id="UP001316087"/>
    </source>
</evidence>
<gene>
    <name evidence="5" type="ORF">LZ480_18285</name>
</gene>
<dbReference type="PANTHER" id="PTHR31157">
    <property type="entry name" value="SCP DOMAIN-CONTAINING PROTEIN"/>
    <property type="match status" value="1"/>
</dbReference>
<organism evidence="5 6">
    <name type="scientific">Solibacillus palustris</name>
    <dbReference type="NCBI Taxonomy" id="2908203"/>
    <lineage>
        <taxon>Bacteria</taxon>
        <taxon>Bacillati</taxon>
        <taxon>Bacillota</taxon>
        <taxon>Bacilli</taxon>
        <taxon>Bacillales</taxon>
        <taxon>Caryophanaceae</taxon>
        <taxon>Solibacillus</taxon>
    </lineage>
</organism>
<name>A0ABS9UHL4_9BACL</name>
<protein>
    <submittedName>
        <fullName evidence="5">CAP-associated domain-containing protein</fullName>
    </submittedName>
</protein>
<dbReference type="SUPFAM" id="SSF55797">
    <property type="entry name" value="PR-1-like"/>
    <property type="match status" value="1"/>
</dbReference>
<dbReference type="Gene3D" id="2.60.40.1220">
    <property type="match status" value="1"/>
</dbReference>
<dbReference type="InterPro" id="IPR014044">
    <property type="entry name" value="CAP_dom"/>
</dbReference>
<dbReference type="Proteomes" id="UP001316087">
    <property type="component" value="Unassembled WGS sequence"/>
</dbReference>
<dbReference type="InterPro" id="IPR014755">
    <property type="entry name" value="Cu-Rt/internalin_Ig-like"/>
</dbReference>
<keyword evidence="6" id="KW-1185">Reference proteome</keyword>
<keyword evidence="1" id="KW-0732">Signal</keyword>
<sequence>MKKTSFMMSIIIPIIFSTRLLGTNTTESTQWKSYSNIAINKKWTITFKQKIDANSIANNVYLVDANNKRIAIITTIFGRELTVQPATELNYSSSYKIVVTNNLKSTNGNAMNQEIIIPFTTVKKAASDSAVKTFASEYDLQWNMPSSDYKQFHLIGTKNAATVGGYETRSGQTVFEIKVGDTRNSVKVKYGDPLTSITKNNTKYTQNYKDKYGQETSGTYFIDNQYVTFFYDAHKNDIIRSVSWISAATEMSKLGFFATQSQELRDGFENLMVELINQTRVAEGLKPLTYTPTYNSVARKHSTSMADNNFFSHSDLNSLRGGDRMKQGGLTYDWWGENLAYGQYSAIHAHEALMNSLGHRENILRKEFTHVFVGVDFNNKNQPYFTINFYSLLEKR</sequence>
<dbReference type="InterPro" id="IPR035940">
    <property type="entry name" value="CAP_sf"/>
</dbReference>
<dbReference type="PANTHER" id="PTHR31157:SF1">
    <property type="entry name" value="SCP DOMAIN-CONTAINING PROTEIN"/>
    <property type="match status" value="1"/>
</dbReference>
<evidence type="ECO:0000256" key="1">
    <source>
        <dbReference type="ARBA" id="ARBA00022729"/>
    </source>
</evidence>
<dbReference type="InterPro" id="IPR032812">
    <property type="entry name" value="SbsA_Ig"/>
</dbReference>
<dbReference type="Gene3D" id="3.40.33.10">
    <property type="entry name" value="CAP"/>
    <property type="match status" value="1"/>
</dbReference>
<comment type="caution">
    <text evidence="5">The sequence shown here is derived from an EMBL/GenBank/DDBJ whole genome shotgun (WGS) entry which is preliminary data.</text>
</comment>
<reference evidence="5 6" key="1">
    <citation type="submission" date="2022-03" db="EMBL/GenBank/DDBJ databases">
        <authorList>
            <person name="Jo J.-H."/>
            <person name="Im W.-T."/>
        </authorList>
    </citation>
    <scope>NUCLEOTIDE SEQUENCE [LARGE SCALE GENOMIC DNA]</scope>
    <source>
        <strain evidence="5 6">MA9</strain>
    </source>
</reference>
<accession>A0ABS9UHL4</accession>
<dbReference type="EMBL" id="JAKZFC010000010">
    <property type="protein sequence ID" value="MCH7323822.1"/>
    <property type="molecule type" value="Genomic_DNA"/>
</dbReference>
<evidence type="ECO:0000259" key="4">
    <source>
        <dbReference type="Pfam" id="PF14504"/>
    </source>
</evidence>
<dbReference type="InterPro" id="IPR029410">
    <property type="entry name" value="CAP_assoc"/>
</dbReference>
<dbReference type="Pfam" id="PF13205">
    <property type="entry name" value="Big_5"/>
    <property type="match status" value="1"/>
</dbReference>
<feature type="domain" description="SbsA Ig-like" evidence="3">
    <location>
        <begin position="35"/>
        <end position="121"/>
    </location>
</feature>
<evidence type="ECO:0000259" key="3">
    <source>
        <dbReference type="Pfam" id="PF13205"/>
    </source>
</evidence>
<evidence type="ECO:0000313" key="5">
    <source>
        <dbReference type="EMBL" id="MCH7323822.1"/>
    </source>
</evidence>
<feature type="domain" description="CAP-associated" evidence="4">
    <location>
        <begin position="132"/>
        <end position="253"/>
    </location>
</feature>